<dbReference type="Gene3D" id="2.60.200.20">
    <property type="match status" value="1"/>
</dbReference>
<evidence type="ECO:0000259" key="4">
    <source>
        <dbReference type="Pfam" id="PF23893"/>
    </source>
</evidence>
<feature type="transmembrane region" description="Helical" evidence="1">
    <location>
        <begin position="129"/>
        <end position="148"/>
    </location>
</feature>
<keyword evidence="1" id="KW-1133">Transmembrane helix</keyword>
<keyword evidence="6" id="KW-1185">Reference proteome</keyword>
<feature type="domain" description="YscD/Y4YQ C-terminal" evidence="4">
    <location>
        <begin position="256"/>
        <end position="306"/>
    </location>
</feature>
<dbReference type="InterPro" id="IPR053946">
    <property type="entry name" value="YscD_ppl_3rd"/>
</dbReference>
<sequence>MTAIASSSVLPNSGDLPRLDVTAGIHRGVSLPLDEAVYSIGSGAAANLMLRDAGVAERHLTLRFSARHVGVEATGGDVRVIRGGRETMIARGHGYRGRLPVDIRVGDATLRLAMPQRGTAANPVWYGKAQWAIAALFMFICAGALAMLRDSPMYAAEPESLQRLTIAEEQPAQVPRAASLQLARADLASQAKAAGLNNLKLDASAGQLRVSGTVEPGQEQDWLALQQYFDGRYGRQYVLRGDVSVRENAARPRVNFQAVWFGDNPYVINASGARLYPGAPLEGGWKLERIEDGQVVLALGDERFALTLGPSPVPEG</sequence>
<dbReference type="Pfam" id="PF16697">
    <property type="entry name" value="Yop-YscD_cpl"/>
    <property type="match status" value="1"/>
</dbReference>
<dbReference type="Pfam" id="PF21934">
    <property type="entry name" value="Yop-YscD_ppl_3rd"/>
    <property type="match status" value="1"/>
</dbReference>
<comment type="caution">
    <text evidence="5">The sequence shown here is derived from an EMBL/GenBank/DDBJ whole genome shotgun (WGS) entry which is preliminary data.</text>
</comment>
<evidence type="ECO:0000256" key="1">
    <source>
        <dbReference type="SAM" id="Phobius"/>
    </source>
</evidence>
<evidence type="ECO:0000259" key="2">
    <source>
        <dbReference type="Pfam" id="PF16697"/>
    </source>
</evidence>
<evidence type="ECO:0000313" key="6">
    <source>
        <dbReference type="Proteomes" id="UP000578688"/>
    </source>
</evidence>
<evidence type="ECO:0000259" key="3">
    <source>
        <dbReference type="Pfam" id="PF21934"/>
    </source>
</evidence>
<keyword evidence="1" id="KW-0812">Transmembrane</keyword>
<dbReference type="EMBL" id="JACBYV010000001">
    <property type="protein sequence ID" value="NYH75059.1"/>
    <property type="molecule type" value="Genomic_DNA"/>
</dbReference>
<proteinExistence type="predicted"/>
<dbReference type="InterPro" id="IPR008984">
    <property type="entry name" value="SMAD_FHA_dom_sf"/>
</dbReference>
<gene>
    <name evidence="5" type="ORF">FHR27_003669</name>
</gene>
<dbReference type="Pfam" id="PF23893">
    <property type="entry name" value="Y4YQ_C"/>
    <property type="match status" value="1"/>
</dbReference>
<dbReference type="SUPFAM" id="SSF49879">
    <property type="entry name" value="SMAD/FHA domain"/>
    <property type="match status" value="1"/>
</dbReference>
<dbReference type="CDD" id="cd00060">
    <property type="entry name" value="FHA"/>
    <property type="match status" value="1"/>
</dbReference>
<keyword evidence="1" id="KW-0472">Membrane</keyword>
<feature type="domain" description="YscD cytoplasmic" evidence="2">
    <location>
        <begin position="21"/>
        <end position="75"/>
    </location>
</feature>
<dbReference type="RefSeq" id="WP_179539243.1">
    <property type="nucleotide sequence ID" value="NZ_JACBYV010000001.1"/>
</dbReference>
<accession>A0A7Y9XRS5</accession>
<evidence type="ECO:0000313" key="5">
    <source>
        <dbReference type="EMBL" id="NYH75059.1"/>
    </source>
</evidence>
<feature type="domain" description="YscD-like Bon-like" evidence="3">
    <location>
        <begin position="184"/>
        <end position="241"/>
    </location>
</feature>
<protein>
    <submittedName>
        <fullName evidence="5">Type III secretion protein D</fullName>
    </submittedName>
</protein>
<reference evidence="5 6" key="1">
    <citation type="submission" date="2020-07" db="EMBL/GenBank/DDBJ databases">
        <title>Genomic analyses of the natural microbiome of Caenorhabditis elegans.</title>
        <authorList>
            <person name="Samuel B."/>
        </authorList>
    </citation>
    <scope>NUCLEOTIDE SEQUENCE [LARGE SCALE GENOMIC DNA]</scope>
    <source>
        <strain evidence="5 6">BIGb0408</strain>
    </source>
</reference>
<dbReference type="Proteomes" id="UP000578688">
    <property type="component" value="Unassembled WGS sequence"/>
</dbReference>
<dbReference type="InterPro" id="IPR032030">
    <property type="entry name" value="YscD_cytoplasmic_dom"/>
</dbReference>
<dbReference type="AlphaFoldDB" id="A0A7Y9XRS5"/>
<organism evidence="5 6">
    <name type="scientific">Phytopseudomonas flavescens</name>
    <dbReference type="NCBI Taxonomy" id="29435"/>
    <lineage>
        <taxon>Bacteria</taxon>
        <taxon>Pseudomonadati</taxon>
        <taxon>Pseudomonadota</taxon>
        <taxon>Gammaproteobacteria</taxon>
        <taxon>Pseudomonadales</taxon>
        <taxon>Pseudomonadaceae</taxon>
        <taxon>Phytopseudomonas</taxon>
    </lineage>
</organism>
<name>A0A7Y9XRS5_9GAMM</name>
<dbReference type="InterPro" id="IPR057770">
    <property type="entry name" value="YscD/Y4YQ_C"/>
</dbReference>